<feature type="compositionally biased region" description="Basic and acidic residues" evidence="1">
    <location>
        <begin position="57"/>
        <end position="67"/>
    </location>
</feature>
<keyword evidence="4" id="KW-1185">Reference proteome</keyword>
<feature type="non-terminal residue" evidence="3">
    <location>
        <position position="1"/>
    </location>
</feature>
<reference evidence="3 4" key="1">
    <citation type="journal article" date="2019" name="Sci. Rep.">
        <title>A high-quality genome of Eragrostis curvula grass provides insights into Poaceae evolution and supports new strategies to enhance forage quality.</title>
        <authorList>
            <person name="Carballo J."/>
            <person name="Santos B.A.C.M."/>
            <person name="Zappacosta D."/>
            <person name="Garbus I."/>
            <person name="Selva J.P."/>
            <person name="Gallo C.A."/>
            <person name="Diaz A."/>
            <person name="Albertini E."/>
            <person name="Caccamo M."/>
            <person name="Echenique V."/>
        </authorList>
    </citation>
    <scope>NUCLEOTIDE SEQUENCE [LARGE SCALE GENOMIC DNA]</scope>
    <source>
        <strain evidence="4">cv. Victoria</strain>
        <tissue evidence="3">Leaf</tissue>
    </source>
</reference>
<comment type="caution">
    <text evidence="3">The sequence shown here is derived from an EMBL/GenBank/DDBJ whole genome shotgun (WGS) entry which is preliminary data.</text>
</comment>
<keyword evidence="2" id="KW-0812">Transmembrane</keyword>
<dbReference type="Proteomes" id="UP000324897">
    <property type="component" value="Chromosome 6"/>
</dbReference>
<proteinExistence type="predicted"/>
<dbReference type="Gramene" id="TVU48873">
    <property type="protein sequence ID" value="TVU48873"/>
    <property type="gene ID" value="EJB05_00154"/>
</dbReference>
<evidence type="ECO:0000256" key="2">
    <source>
        <dbReference type="SAM" id="Phobius"/>
    </source>
</evidence>
<keyword evidence="2" id="KW-1133">Transmembrane helix</keyword>
<protein>
    <submittedName>
        <fullName evidence="3">Uncharacterized protein</fullName>
    </submittedName>
</protein>
<feature type="transmembrane region" description="Helical" evidence="2">
    <location>
        <begin position="177"/>
        <end position="200"/>
    </location>
</feature>
<dbReference type="AlphaFoldDB" id="A0A5J9WLB0"/>
<organism evidence="3 4">
    <name type="scientific">Eragrostis curvula</name>
    <name type="common">weeping love grass</name>
    <dbReference type="NCBI Taxonomy" id="38414"/>
    <lineage>
        <taxon>Eukaryota</taxon>
        <taxon>Viridiplantae</taxon>
        <taxon>Streptophyta</taxon>
        <taxon>Embryophyta</taxon>
        <taxon>Tracheophyta</taxon>
        <taxon>Spermatophyta</taxon>
        <taxon>Magnoliopsida</taxon>
        <taxon>Liliopsida</taxon>
        <taxon>Poales</taxon>
        <taxon>Poaceae</taxon>
        <taxon>PACMAD clade</taxon>
        <taxon>Chloridoideae</taxon>
        <taxon>Eragrostideae</taxon>
        <taxon>Eragrostidinae</taxon>
        <taxon>Eragrostis</taxon>
    </lineage>
</organism>
<dbReference type="EMBL" id="RWGY01000002">
    <property type="protein sequence ID" value="TVU48873.1"/>
    <property type="molecule type" value="Genomic_DNA"/>
</dbReference>
<keyword evidence="2" id="KW-0472">Membrane</keyword>
<feature type="region of interest" description="Disordered" evidence="1">
    <location>
        <begin position="54"/>
        <end position="82"/>
    </location>
</feature>
<accession>A0A5J9WLB0</accession>
<gene>
    <name evidence="3" type="ORF">EJB05_00154</name>
</gene>
<feature type="transmembrane region" description="Helical" evidence="2">
    <location>
        <begin position="142"/>
        <end position="165"/>
    </location>
</feature>
<name>A0A5J9WLB0_9POAL</name>
<evidence type="ECO:0000256" key="1">
    <source>
        <dbReference type="SAM" id="MobiDB-lite"/>
    </source>
</evidence>
<evidence type="ECO:0000313" key="4">
    <source>
        <dbReference type="Proteomes" id="UP000324897"/>
    </source>
</evidence>
<evidence type="ECO:0000313" key="3">
    <source>
        <dbReference type="EMBL" id="TVU48873.1"/>
    </source>
</evidence>
<sequence>MVGVQLVPARGALPAFSARGQPVVPVQFEEPGEHNRFAPLFDLEVVDLDDGVDAAAADDKKQPEKKTTRQRPRRSPCCTDDAAPAPVQKTSLLGLVGAFGILYATTAAVRAALRLALPRPVAHALAASYRTLTVHGNNPGFFAPWACGGARFALVILACTAAARALHPLASQPRRDLLASGPALLALVLAVAVALVGAGLA</sequence>
<feature type="transmembrane region" description="Helical" evidence="2">
    <location>
        <begin position="92"/>
        <end position="113"/>
    </location>
</feature>